<organism evidence="2 3">
    <name type="scientific">Nonomuraea corallina</name>
    <dbReference type="NCBI Taxonomy" id="2989783"/>
    <lineage>
        <taxon>Bacteria</taxon>
        <taxon>Bacillati</taxon>
        <taxon>Actinomycetota</taxon>
        <taxon>Actinomycetes</taxon>
        <taxon>Streptosporangiales</taxon>
        <taxon>Streptosporangiaceae</taxon>
        <taxon>Nonomuraea</taxon>
    </lineage>
</organism>
<dbReference type="RefSeq" id="WP_270158292.1">
    <property type="nucleotide sequence ID" value="NZ_JAPNNL010000153.1"/>
</dbReference>
<evidence type="ECO:0000256" key="1">
    <source>
        <dbReference type="SAM" id="Phobius"/>
    </source>
</evidence>
<keyword evidence="1" id="KW-0472">Membrane</keyword>
<keyword evidence="3" id="KW-1185">Reference proteome</keyword>
<reference evidence="2" key="1">
    <citation type="submission" date="2022-11" db="EMBL/GenBank/DDBJ databases">
        <title>Nonomuraea corallina sp. nov., a new species of the genus Nonomuraea isolated from sea side sediment in Thai sea.</title>
        <authorList>
            <person name="Ngamcharungchit C."/>
            <person name="Matsumoto A."/>
            <person name="Suriyachadkun C."/>
            <person name="Panbangred W."/>
            <person name="Inahashi Y."/>
            <person name="Intra B."/>
        </authorList>
    </citation>
    <scope>NUCLEOTIDE SEQUENCE</scope>
    <source>
        <strain evidence="2">MCN248</strain>
    </source>
</reference>
<name>A0ABT4SJI7_9ACTN</name>
<dbReference type="Proteomes" id="UP001144036">
    <property type="component" value="Unassembled WGS sequence"/>
</dbReference>
<feature type="transmembrane region" description="Helical" evidence="1">
    <location>
        <begin position="9"/>
        <end position="27"/>
    </location>
</feature>
<evidence type="ECO:0000313" key="3">
    <source>
        <dbReference type="Proteomes" id="UP001144036"/>
    </source>
</evidence>
<evidence type="ECO:0000313" key="2">
    <source>
        <dbReference type="EMBL" id="MDA0637389.1"/>
    </source>
</evidence>
<comment type="caution">
    <text evidence="2">The sequence shown here is derived from an EMBL/GenBank/DDBJ whole genome shotgun (WGS) entry which is preliminary data.</text>
</comment>
<protein>
    <submittedName>
        <fullName evidence="2">Uncharacterized protein</fullName>
    </submittedName>
</protein>
<proteinExistence type="predicted"/>
<gene>
    <name evidence="2" type="ORF">OUY22_28630</name>
</gene>
<accession>A0ABT4SJI7</accession>
<keyword evidence="1" id="KW-0812">Transmembrane</keyword>
<sequence length="285" mass="30887">MVLVGRRRIFMIISPLTALALLSVFIYQASGPWTDLSTERAKLVLANAFAVSRPDYRIRADPSKEADIGPRGGTVPLLVDPRSAYPLNKGDEATREAAVELLPSGDVSAPHLRPWYLTSVIGSSGESAPIGLTPKDQGLVDLPDKNKYLRALVMVELSASTSAKTVDAWLLNGIDVAIFRLQNDSKGSVSWDDSFCDDKSLPCASDHPMPASDGFQLWVSTLRDEDAPLLARLNLDLGELRRLSQAGTVEGFIASVELEEIKSLSQNRQVKSVEIISVSLGDGRD</sequence>
<dbReference type="EMBL" id="JAPNNL010000153">
    <property type="protein sequence ID" value="MDA0637389.1"/>
    <property type="molecule type" value="Genomic_DNA"/>
</dbReference>
<keyword evidence="1" id="KW-1133">Transmembrane helix</keyword>